<protein>
    <submittedName>
        <fullName evidence="2">Uncharacterized protein</fullName>
    </submittedName>
</protein>
<name>B0ERN0_ENTDS</name>
<dbReference type="Proteomes" id="UP000008076">
    <property type="component" value="Unassembled WGS sequence"/>
</dbReference>
<evidence type="ECO:0000313" key="3">
    <source>
        <dbReference type="Proteomes" id="UP000008076"/>
    </source>
</evidence>
<accession>B0ERN0</accession>
<reference evidence="3" key="1">
    <citation type="submission" date="2007-12" db="EMBL/GenBank/DDBJ databases">
        <title>Annotation of Entamoeba dispar SAW760.</title>
        <authorList>
            <person name="Lorenzi H."/>
            <person name="Inman J."/>
            <person name="Schobel S."/>
            <person name="Amedeo P."/>
            <person name="Caler E."/>
        </authorList>
    </citation>
    <scope>NUCLEOTIDE SEQUENCE [LARGE SCALE GENOMIC DNA]</scope>
    <source>
        <strain evidence="3">ATCC PRA-260 / SAW760</strain>
    </source>
</reference>
<keyword evidence="1" id="KW-1133">Transmembrane helix</keyword>
<dbReference type="GeneID" id="5885926"/>
<gene>
    <name evidence="2" type="ORF">EDI_082670</name>
</gene>
<dbReference type="RefSeq" id="XP_001740755.1">
    <property type="nucleotide sequence ID" value="XM_001740703.1"/>
</dbReference>
<sequence>MNSQCYVETPTFTRSSNPVLLGDEEEISCHSVYNEYTNGIISSTIPMEETPCIRMEETPLIRLINLHMTEEPHSLTEQPIGQIESIEQKEEILNQPQETHQLNYYDDIGDIFNTENLKRKINRLISRLDQVFDVNPVFICLLATAGSIMGGLFVYIVKPKVTVARQFAIQSIIVNGITAYFTVLLGIASIFAHKLIWFFIISILTMLFLYIIQIGLVIAGRGVKFFGFPLLGTWILRQAQPSTLLPN</sequence>
<organism evidence="3">
    <name type="scientific">Entamoeba dispar (strain ATCC PRA-260 / SAW760)</name>
    <dbReference type="NCBI Taxonomy" id="370354"/>
    <lineage>
        <taxon>Eukaryota</taxon>
        <taxon>Amoebozoa</taxon>
        <taxon>Evosea</taxon>
        <taxon>Archamoebae</taxon>
        <taxon>Mastigamoebida</taxon>
        <taxon>Entamoebidae</taxon>
        <taxon>Entamoeba</taxon>
    </lineage>
</organism>
<keyword evidence="1" id="KW-0812">Transmembrane</keyword>
<feature type="transmembrane region" description="Helical" evidence="1">
    <location>
        <begin position="169"/>
        <end position="190"/>
    </location>
</feature>
<feature type="transmembrane region" description="Helical" evidence="1">
    <location>
        <begin position="196"/>
        <end position="219"/>
    </location>
</feature>
<dbReference type="OrthoDB" id="28778at2759"/>
<keyword evidence="3" id="KW-1185">Reference proteome</keyword>
<keyword evidence="1" id="KW-0472">Membrane</keyword>
<feature type="transmembrane region" description="Helical" evidence="1">
    <location>
        <begin position="136"/>
        <end position="157"/>
    </location>
</feature>
<dbReference type="EMBL" id="DS550524">
    <property type="protein sequence ID" value="EDR22834.1"/>
    <property type="molecule type" value="Genomic_DNA"/>
</dbReference>
<dbReference type="VEuPathDB" id="AmoebaDB:EDI_082670"/>
<dbReference type="AlphaFoldDB" id="B0ERN0"/>
<evidence type="ECO:0000256" key="1">
    <source>
        <dbReference type="SAM" id="Phobius"/>
    </source>
</evidence>
<dbReference type="OMA" id="EEEISCH"/>
<dbReference type="KEGG" id="edi:EDI_082670"/>
<proteinExistence type="predicted"/>
<dbReference type="eggNOG" id="ENOG502RD25">
    <property type="taxonomic scope" value="Eukaryota"/>
</dbReference>
<evidence type="ECO:0000313" key="2">
    <source>
        <dbReference type="EMBL" id="EDR22834.1"/>
    </source>
</evidence>